<dbReference type="PROSITE" id="PS50042">
    <property type="entry name" value="CNMP_BINDING_3"/>
    <property type="match status" value="1"/>
</dbReference>
<evidence type="ECO:0000259" key="1">
    <source>
        <dbReference type="PROSITE" id="PS50042"/>
    </source>
</evidence>
<dbReference type="AlphaFoldDB" id="A0A1I4YUY3"/>
<dbReference type="Gene3D" id="2.60.120.10">
    <property type="entry name" value="Jelly Rolls"/>
    <property type="match status" value="1"/>
</dbReference>
<keyword evidence="2" id="KW-0418">Kinase</keyword>
<protein>
    <submittedName>
        <fullName evidence="2">cAMP-binding domain of CRP or a regulatory subunit of cAMP-dependent protein kinases</fullName>
    </submittedName>
</protein>
<dbReference type="EMBL" id="FOVI01000005">
    <property type="protein sequence ID" value="SFN41440.1"/>
    <property type="molecule type" value="Genomic_DNA"/>
</dbReference>
<dbReference type="InterPro" id="IPR000595">
    <property type="entry name" value="cNMP-bd_dom"/>
</dbReference>
<accession>A0A1I4YUY3</accession>
<organism evidence="2 3">
    <name type="scientific">Paenimyroides ummariense</name>
    <dbReference type="NCBI Taxonomy" id="913024"/>
    <lineage>
        <taxon>Bacteria</taxon>
        <taxon>Pseudomonadati</taxon>
        <taxon>Bacteroidota</taxon>
        <taxon>Flavobacteriia</taxon>
        <taxon>Flavobacteriales</taxon>
        <taxon>Flavobacteriaceae</taxon>
        <taxon>Paenimyroides</taxon>
    </lineage>
</organism>
<dbReference type="InterPro" id="IPR014710">
    <property type="entry name" value="RmlC-like_jellyroll"/>
</dbReference>
<evidence type="ECO:0000313" key="2">
    <source>
        <dbReference type="EMBL" id="SFN41440.1"/>
    </source>
</evidence>
<feature type="domain" description="Cyclic nucleotide-binding" evidence="1">
    <location>
        <begin position="22"/>
        <end position="114"/>
    </location>
</feature>
<dbReference type="Proteomes" id="UP000199036">
    <property type="component" value="Unassembled WGS sequence"/>
</dbReference>
<keyword evidence="2" id="KW-0808">Transferase</keyword>
<sequence length="191" mass="22121">MSDIFQSVYQHLQFSAEDIKVIAKAHQKIEITKGSFLLKEGETANEYYLLEKGLVRAFVHDYNNNEITTEFFVENEIVIVPASLFQRNPSQETLQTVTDCVLWKISFEDFQHLFHSVPGFSEWGRLWFTTQVFSLKQKSLDIVTETATNRYLKLLKEKPQIIQNAPLKQIASFLGITDTSLSRIRKDLSKI</sequence>
<dbReference type="STRING" id="913024.SAMN05421741_10550"/>
<evidence type="ECO:0000313" key="3">
    <source>
        <dbReference type="Proteomes" id="UP000199036"/>
    </source>
</evidence>
<dbReference type="Pfam" id="PF00027">
    <property type="entry name" value="cNMP_binding"/>
    <property type="match status" value="1"/>
</dbReference>
<keyword evidence="3" id="KW-1185">Reference proteome</keyword>
<dbReference type="InterPro" id="IPR018490">
    <property type="entry name" value="cNMP-bd_dom_sf"/>
</dbReference>
<proteinExistence type="predicted"/>
<reference evidence="3" key="1">
    <citation type="submission" date="2016-10" db="EMBL/GenBank/DDBJ databases">
        <authorList>
            <person name="Varghese N."/>
            <person name="Submissions S."/>
        </authorList>
    </citation>
    <scope>NUCLEOTIDE SEQUENCE [LARGE SCALE GENOMIC DNA]</scope>
    <source>
        <strain evidence="3">DS-12</strain>
    </source>
</reference>
<dbReference type="RefSeq" id="WP_091520262.1">
    <property type="nucleotide sequence ID" value="NZ_FOVI01000005.1"/>
</dbReference>
<gene>
    <name evidence="2" type="ORF">SAMN05421741_10550</name>
</gene>
<dbReference type="GO" id="GO:0016301">
    <property type="term" value="F:kinase activity"/>
    <property type="evidence" value="ECO:0007669"/>
    <property type="project" value="UniProtKB-KW"/>
</dbReference>
<dbReference type="OrthoDB" id="1044733at2"/>
<dbReference type="SUPFAM" id="SSF51206">
    <property type="entry name" value="cAMP-binding domain-like"/>
    <property type="match status" value="1"/>
</dbReference>
<dbReference type="SMART" id="SM00100">
    <property type="entry name" value="cNMP"/>
    <property type="match status" value="1"/>
</dbReference>
<name>A0A1I4YUY3_9FLAO</name>
<dbReference type="CDD" id="cd00038">
    <property type="entry name" value="CAP_ED"/>
    <property type="match status" value="1"/>
</dbReference>